<dbReference type="PROSITE" id="PS50910">
    <property type="entry name" value="HEPN"/>
    <property type="match status" value="1"/>
</dbReference>
<dbReference type="InterPro" id="IPR007842">
    <property type="entry name" value="HEPN_dom"/>
</dbReference>
<proteinExistence type="predicted"/>
<dbReference type="Gene3D" id="1.20.120.330">
    <property type="entry name" value="Nucleotidyltransferases domain 2"/>
    <property type="match status" value="1"/>
</dbReference>
<sequence>MRNIEDTKEWFTIAKSDLDSANFLTNMKPFPSAIICYHCQQCAEKLLKGYIAFSGGNVQKTHNLLKLNKICAEYNPEFNELVKECVDLDDYATNVRYPFFEELLEEDALEAIKNAETVFNFLIKQLKAANVDEGVIKDFTPAFKTE</sequence>
<dbReference type="RefSeq" id="WP_098685632.1">
    <property type="nucleotide sequence ID" value="NZ_NVDU01000003.1"/>
</dbReference>
<dbReference type="SUPFAM" id="SSF81593">
    <property type="entry name" value="Nucleotidyltransferase substrate binding subunit/domain"/>
    <property type="match status" value="1"/>
</dbReference>
<dbReference type="EMBL" id="NVDU01000003">
    <property type="protein sequence ID" value="PFV35803.1"/>
    <property type="molecule type" value="Genomic_DNA"/>
</dbReference>
<dbReference type="SMART" id="SM00748">
    <property type="entry name" value="HEPN"/>
    <property type="match status" value="1"/>
</dbReference>
<protein>
    <submittedName>
        <fullName evidence="2">DNA-binding protein</fullName>
    </submittedName>
</protein>
<evidence type="ECO:0000259" key="1">
    <source>
        <dbReference type="PROSITE" id="PS50910"/>
    </source>
</evidence>
<name>A0A9X7BTC8_BACTU</name>
<gene>
    <name evidence="2" type="ORF">COK99_01920</name>
</gene>
<evidence type="ECO:0000313" key="2">
    <source>
        <dbReference type="EMBL" id="PFV35803.1"/>
    </source>
</evidence>
<keyword evidence="2" id="KW-0238">DNA-binding</keyword>
<comment type="caution">
    <text evidence="2">The sequence shown here is derived from an EMBL/GenBank/DDBJ whole genome shotgun (WGS) entry which is preliminary data.</text>
</comment>
<dbReference type="Proteomes" id="UP000223366">
    <property type="component" value="Unassembled WGS sequence"/>
</dbReference>
<reference evidence="2 3" key="1">
    <citation type="submission" date="2017-09" db="EMBL/GenBank/DDBJ databases">
        <title>Large-scale bioinformatics analysis of Bacillus genomes uncovers conserved roles of natural products in bacterial physiology.</title>
        <authorList>
            <consortium name="Agbiome Team Llc"/>
            <person name="Bleich R.M."/>
            <person name="Grubbs K.J."/>
            <person name="Santa Maria K.C."/>
            <person name="Allen S.E."/>
            <person name="Farag S."/>
            <person name="Shank E.A."/>
            <person name="Bowers A."/>
        </authorList>
    </citation>
    <scope>NUCLEOTIDE SEQUENCE [LARGE SCALE GENOMIC DNA]</scope>
    <source>
        <strain evidence="2 3">AFS060060</strain>
    </source>
</reference>
<dbReference type="AlphaFoldDB" id="A0A9X7BTC8"/>
<dbReference type="GO" id="GO:0003677">
    <property type="term" value="F:DNA binding"/>
    <property type="evidence" value="ECO:0007669"/>
    <property type="project" value="UniProtKB-KW"/>
</dbReference>
<evidence type="ECO:0000313" key="3">
    <source>
        <dbReference type="Proteomes" id="UP000223366"/>
    </source>
</evidence>
<dbReference type="Pfam" id="PF05168">
    <property type="entry name" value="HEPN"/>
    <property type="match status" value="1"/>
</dbReference>
<feature type="domain" description="HEPN" evidence="1">
    <location>
        <begin position="11"/>
        <end position="118"/>
    </location>
</feature>
<accession>A0A9X7BTC8</accession>
<organism evidence="2 3">
    <name type="scientific">Bacillus thuringiensis</name>
    <dbReference type="NCBI Taxonomy" id="1428"/>
    <lineage>
        <taxon>Bacteria</taxon>
        <taxon>Bacillati</taxon>
        <taxon>Bacillota</taxon>
        <taxon>Bacilli</taxon>
        <taxon>Bacillales</taxon>
        <taxon>Bacillaceae</taxon>
        <taxon>Bacillus</taxon>
        <taxon>Bacillus cereus group</taxon>
    </lineage>
</organism>